<keyword evidence="1" id="KW-1133">Transmembrane helix</keyword>
<keyword evidence="3" id="KW-1185">Reference proteome</keyword>
<feature type="transmembrane region" description="Helical" evidence="1">
    <location>
        <begin position="59"/>
        <end position="80"/>
    </location>
</feature>
<comment type="caution">
    <text evidence="2">The sequence shown here is derived from an EMBL/GenBank/DDBJ whole genome shotgun (WGS) entry which is preliminary data.</text>
</comment>
<feature type="transmembrane region" description="Helical" evidence="1">
    <location>
        <begin position="87"/>
        <end position="107"/>
    </location>
</feature>
<dbReference type="EMBL" id="MU806998">
    <property type="protein sequence ID" value="KAJ3832324.1"/>
    <property type="molecule type" value="Genomic_DNA"/>
</dbReference>
<keyword evidence="1" id="KW-0472">Membrane</keyword>
<dbReference type="Proteomes" id="UP001163846">
    <property type="component" value="Unassembled WGS sequence"/>
</dbReference>
<sequence>MISCSSVIFLGPISFVLPLLILQDTFFHAWFMMVHLLHDYVPVWPFARYYYTTNSSMEFVSGLGRIFAWLEWIAAIYNTWTTRHKSLLVLRVLAAATAVYVALRQIFGW</sequence>
<feature type="transmembrane region" description="Helical" evidence="1">
    <location>
        <begin position="7"/>
        <end position="31"/>
    </location>
</feature>
<gene>
    <name evidence="2" type="ORF">F5878DRAFT_14828</name>
</gene>
<evidence type="ECO:0000313" key="2">
    <source>
        <dbReference type="EMBL" id="KAJ3832324.1"/>
    </source>
</evidence>
<accession>A0AA38NX87</accession>
<keyword evidence="1" id="KW-0812">Transmembrane</keyword>
<dbReference type="AlphaFoldDB" id="A0AA38NX87"/>
<evidence type="ECO:0000256" key="1">
    <source>
        <dbReference type="SAM" id="Phobius"/>
    </source>
</evidence>
<name>A0AA38NX87_9AGAR</name>
<proteinExistence type="predicted"/>
<protein>
    <submittedName>
        <fullName evidence="2">Uncharacterized protein</fullName>
    </submittedName>
</protein>
<organism evidence="2 3">
    <name type="scientific">Lentinula raphanica</name>
    <dbReference type="NCBI Taxonomy" id="153919"/>
    <lineage>
        <taxon>Eukaryota</taxon>
        <taxon>Fungi</taxon>
        <taxon>Dikarya</taxon>
        <taxon>Basidiomycota</taxon>
        <taxon>Agaricomycotina</taxon>
        <taxon>Agaricomycetes</taxon>
        <taxon>Agaricomycetidae</taxon>
        <taxon>Agaricales</taxon>
        <taxon>Marasmiineae</taxon>
        <taxon>Omphalotaceae</taxon>
        <taxon>Lentinula</taxon>
    </lineage>
</organism>
<evidence type="ECO:0000313" key="3">
    <source>
        <dbReference type="Proteomes" id="UP001163846"/>
    </source>
</evidence>
<reference evidence="2" key="1">
    <citation type="submission" date="2022-08" db="EMBL/GenBank/DDBJ databases">
        <authorList>
            <consortium name="DOE Joint Genome Institute"/>
            <person name="Min B."/>
            <person name="Riley R."/>
            <person name="Sierra-Patev S."/>
            <person name="Naranjo-Ortiz M."/>
            <person name="Looney B."/>
            <person name="Konkel Z."/>
            <person name="Slot J.C."/>
            <person name="Sakamoto Y."/>
            <person name="Steenwyk J.L."/>
            <person name="Rokas A."/>
            <person name="Carro J."/>
            <person name="Camarero S."/>
            <person name="Ferreira P."/>
            <person name="Molpeceres G."/>
            <person name="Ruiz-Duenas F.J."/>
            <person name="Serrano A."/>
            <person name="Henrissat B."/>
            <person name="Drula E."/>
            <person name="Hughes K.W."/>
            <person name="Mata J.L."/>
            <person name="Ishikawa N.K."/>
            <person name="Vargas-Isla R."/>
            <person name="Ushijima S."/>
            <person name="Smith C.A."/>
            <person name="Ahrendt S."/>
            <person name="Andreopoulos W."/>
            <person name="He G."/>
            <person name="Labutti K."/>
            <person name="Lipzen A."/>
            <person name="Ng V."/>
            <person name="Sandor L."/>
            <person name="Barry K."/>
            <person name="Martinez A.T."/>
            <person name="Xiao Y."/>
            <person name="Gibbons J.G."/>
            <person name="Terashima K."/>
            <person name="Hibbett D.S."/>
            <person name="Grigoriev I.V."/>
        </authorList>
    </citation>
    <scope>NUCLEOTIDE SEQUENCE</scope>
    <source>
        <strain evidence="2">TFB9207</strain>
    </source>
</reference>